<accession>A0ABU1BSD1</accession>
<organism evidence="2 3">
    <name type="scientific">Keguizhuia sedimenti</name>
    <dbReference type="NCBI Taxonomy" id="3064264"/>
    <lineage>
        <taxon>Bacteria</taxon>
        <taxon>Pseudomonadati</taxon>
        <taxon>Pseudomonadota</taxon>
        <taxon>Betaproteobacteria</taxon>
        <taxon>Burkholderiales</taxon>
        <taxon>Oxalobacteraceae</taxon>
        <taxon>Keguizhuia</taxon>
    </lineage>
</organism>
<sequence>MTRLPVKSICIASLLSALSFSAAASEISSYGSLGTQGVGAGVSIPITESSAMRLELNGLSVSKDFTEGSTEYEGRLKNTSVAALYDWHFSPASSFRATVGLVFNDGGIHATGTSSTAGSYTVGGTTVSAAAGERADVDADFRKISPYIGIGWSKAAKEKGFSFFGDIGAFYAKPEARLNLTPALSAAVNAVDPSAIDRETARVQDRFDNVKWYPVLRIGVRYTF</sequence>
<evidence type="ECO:0000313" key="2">
    <source>
        <dbReference type="EMBL" id="MDQ9171867.1"/>
    </source>
</evidence>
<dbReference type="RefSeq" id="WP_338437836.1">
    <property type="nucleotide sequence ID" value="NZ_JAUYVH010000013.1"/>
</dbReference>
<feature type="chain" id="PRO_5047454161" description="Outer membrane protein" evidence="1">
    <location>
        <begin position="25"/>
        <end position="224"/>
    </location>
</feature>
<evidence type="ECO:0000256" key="1">
    <source>
        <dbReference type="SAM" id="SignalP"/>
    </source>
</evidence>
<keyword evidence="3" id="KW-1185">Reference proteome</keyword>
<reference evidence="2 3" key="1">
    <citation type="submission" date="2023-08" db="EMBL/GenBank/DDBJ databases">
        <title>Oxalobacteraceae gen .nov., isolated from river sludge outside the plant.</title>
        <authorList>
            <person name="Zhao S.Y."/>
        </authorList>
    </citation>
    <scope>NUCLEOTIDE SEQUENCE [LARGE SCALE GENOMIC DNA]</scope>
    <source>
        <strain evidence="2 3">R-40</strain>
    </source>
</reference>
<dbReference type="Gene3D" id="2.40.160.170">
    <property type="match status" value="1"/>
</dbReference>
<evidence type="ECO:0000313" key="3">
    <source>
        <dbReference type="Proteomes" id="UP001225596"/>
    </source>
</evidence>
<feature type="signal peptide" evidence="1">
    <location>
        <begin position="1"/>
        <end position="24"/>
    </location>
</feature>
<proteinExistence type="predicted"/>
<dbReference type="EMBL" id="JAUYVH010000013">
    <property type="protein sequence ID" value="MDQ9171867.1"/>
    <property type="molecule type" value="Genomic_DNA"/>
</dbReference>
<dbReference type="Proteomes" id="UP001225596">
    <property type="component" value="Unassembled WGS sequence"/>
</dbReference>
<protein>
    <recommendedName>
        <fullName evidence="4">Outer membrane protein</fullName>
    </recommendedName>
</protein>
<name>A0ABU1BSD1_9BURK</name>
<gene>
    <name evidence="2" type="ORF">Q8A64_15745</name>
</gene>
<evidence type="ECO:0008006" key="4">
    <source>
        <dbReference type="Google" id="ProtNLM"/>
    </source>
</evidence>
<keyword evidence="1" id="KW-0732">Signal</keyword>
<comment type="caution">
    <text evidence="2">The sequence shown here is derived from an EMBL/GenBank/DDBJ whole genome shotgun (WGS) entry which is preliminary data.</text>
</comment>